<dbReference type="Pfam" id="PF13715">
    <property type="entry name" value="CarbopepD_reg_2"/>
    <property type="match status" value="1"/>
</dbReference>
<comment type="caution">
    <text evidence="12">The sequence shown here is derived from an EMBL/GenBank/DDBJ whole genome shotgun (WGS) entry which is preliminary data.</text>
</comment>
<organism evidence="12 13">
    <name type="scientific">Dyadobacter frigoris</name>
    <dbReference type="NCBI Taxonomy" id="2576211"/>
    <lineage>
        <taxon>Bacteria</taxon>
        <taxon>Pseudomonadati</taxon>
        <taxon>Bacteroidota</taxon>
        <taxon>Cytophagia</taxon>
        <taxon>Cytophagales</taxon>
        <taxon>Spirosomataceae</taxon>
        <taxon>Dyadobacter</taxon>
    </lineage>
</organism>
<dbReference type="NCBIfam" id="TIGR04057">
    <property type="entry name" value="SusC_RagA_signa"/>
    <property type="match status" value="1"/>
</dbReference>
<dbReference type="InterPro" id="IPR039426">
    <property type="entry name" value="TonB-dep_rcpt-like"/>
</dbReference>
<dbReference type="InterPro" id="IPR023996">
    <property type="entry name" value="TonB-dep_OMP_SusC/RagA"/>
</dbReference>
<keyword evidence="2 8" id="KW-0813">Transport</keyword>
<evidence type="ECO:0000313" key="12">
    <source>
        <dbReference type="EMBL" id="TKT85999.1"/>
    </source>
</evidence>
<feature type="domain" description="TonB-dependent receptor plug" evidence="11">
    <location>
        <begin position="121"/>
        <end position="224"/>
    </location>
</feature>
<keyword evidence="6 8" id="KW-0472">Membrane</keyword>
<accession>A0A4U6CNN3</accession>
<keyword evidence="7 8" id="KW-0998">Cell outer membrane</keyword>
<keyword evidence="13" id="KW-1185">Reference proteome</keyword>
<evidence type="ECO:0000256" key="5">
    <source>
        <dbReference type="ARBA" id="ARBA00023077"/>
    </source>
</evidence>
<comment type="subcellular location">
    <subcellularLocation>
        <location evidence="1 8">Cell outer membrane</location>
        <topology evidence="1 8">Multi-pass membrane protein</topology>
    </subcellularLocation>
</comment>
<dbReference type="Gene3D" id="2.170.130.10">
    <property type="entry name" value="TonB-dependent receptor, plug domain"/>
    <property type="match status" value="1"/>
</dbReference>
<evidence type="ECO:0000256" key="3">
    <source>
        <dbReference type="ARBA" id="ARBA00022452"/>
    </source>
</evidence>
<dbReference type="PROSITE" id="PS52016">
    <property type="entry name" value="TONB_DEPENDENT_REC_3"/>
    <property type="match status" value="1"/>
</dbReference>
<comment type="similarity">
    <text evidence="8 9">Belongs to the TonB-dependent receptor family.</text>
</comment>
<keyword evidence="5 9" id="KW-0798">TonB box</keyword>
<evidence type="ECO:0000256" key="7">
    <source>
        <dbReference type="ARBA" id="ARBA00023237"/>
    </source>
</evidence>
<sequence length="1073" mass="119597">MIRKSLFFGVICIAICFGTIAQNRETLTGSVVSKLGRQPLPGATIQLKSNGAATISDPVGRFSISGPASQDTLLVTYLGYLSIQIPVNTFTAGVQQIELSENANQLGEVVATGYQMIPKDRATGSFVFIDNELLNRRTGAGILDRLADVTPGLVFNRNTGAGANPVSIRGQSTIFGNAKPLIVIDNFPYEGDISNLNPNDVESITVLKDAAAASIWGSRAGNGVIVITMKKGRQNQVFKVSFNSNVQIGNKPDPFYRQQMPVADFIDIEQRLFSTGYYRSSELSVNKYPLTPVVELLVAQRDGIISEETAQNKIESLKNQDVRQDIEKFFYRKSISQQYALNLTGGSDNHQFLVSAGHDRNLSNLIGNQQYRTTLNFTNGFTFYRKKLELNLGIYYTENSNRQNNPGPGAISLSSVTGTSPLYPYARLADDMGNPLAIAKDYRDNFTQQAMQKGLLNWDYKPLDEIRIADNKSGLTDYRFNATMGYKITDAFRFEILYQHARSTTRTRNLQSQDSYYARNLINRFTQPGSGGSLIRPIPLGGIKDENSGLSINKSLRSQVAYEKQWSSNQRFVALAGFEARDYHSSTNGYRLYGYDNTHAASKQVDYISTFPSYINPTSTNNTILNNDTQSELTDHYLSYYANFSYTLYQRYTLTGSARLDQSNLFGVETNQKGAPLWSAGGSWNLSKESFYHVSSLPYLKLRLTYGFNGNINKSVSALTTARFGSSVDYLTRLPYTTIINPPNPTLKWEKVQMLNFGIDFEFLNDRIGGSLEFYQKNGKDLIGNIALAPSTGIETYTGNTAGTKGKGIDLVFNTHNVKGEFNWNSNLFFSYVSEKVIDYPVKTSPNIYITSGAGAGTYPLEGRPMYAFYSYKWAGLDPNTGDPMGVLEGQPSNNYSRIIAGTTTESMIYSGPARPAVFGAFRNSFSWKNISLSINMSYRLGYYFRRSSVSYNSVLRGQGGHADYTRRWQRPGDELSTNVPSIPPAINTSRNTFYLFSSTLMEKGDHARFQDLNLSYNILKSQWKQMPFSHMQLYLYANNLGLIWKSNNSGLDPDYPDGPPQMTLAFGVKIDL</sequence>
<evidence type="ECO:0000256" key="8">
    <source>
        <dbReference type="PROSITE-ProRule" id="PRU01360"/>
    </source>
</evidence>
<keyword evidence="3 8" id="KW-1134">Transmembrane beta strand</keyword>
<dbReference type="GO" id="GO:0009279">
    <property type="term" value="C:cell outer membrane"/>
    <property type="evidence" value="ECO:0007669"/>
    <property type="project" value="UniProtKB-SubCell"/>
</dbReference>
<feature type="domain" description="TonB-dependent receptor-like beta-barrel" evidence="10">
    <location>
        <begin position="457"/>
        <end position="1041"/>
    </location>
</feature>
<protein>
    <submittedName>
        <fullName evidence="12">SusC/RagA family TonB-linked outer membrane protein</fullName>
    </submittedName>
</protein>
<gene>
    <name evidence="12" type="ORF">FDK13_32900</name>
</gene>
<evidence type="ECO:0000259" key="11">
    <source>
        <dbReference type="Pfam" id="PF07715"/>
    </source>
</evidence>
<dbReference type="Pfam" id="PF07715">
    <property type="entry name" value="Plug"/>
    <property type="match status" value="1"/>
</dbReference>
<dbReference type="Pfam" id="PF00593">
    <property type="entry name" value="TonB_dep_Rec_b-barrel"/>
    <property type="match status" value="1"/>
</dbReference>
<evidence type="ECO:0000256" key="9">
    <source>
        <dbReference type="RuleBase" id="RU003357"/>
    </source>
</evidence>
<evidence type="ECO:0000256" key="2">
    <source>
        <dbReference type="ARBA" id="ARBA00022448"/>
    </source>
</evidence>
<dbReference type="EMBL" id="SZVO01000026">
    <property type="protein sequence ID" value="TKT85999.1"/>
    <property type="molecule type" value="Genomic_DNA"/>
</dbReference>
<evidence type="ECO:0000313" key="13">
    <source>
        <dbReference type="Proteomes" id="UP000304900"/>
    </source>
</evidence>
<dbReference type="AlphaFoldDB" id="A0A4U6CNN3"/>
<keyword evidence="4 8" id="KW-0812">Transmembrane</keyword>
<dbReference type="OrthoDB" id="9768177at2"/>
<name>A0A4U6CNN3_9BACT</name>
<evidence type="ECO:0000256" key="1">
    <source>
        <dbReference type="ARBA" id="ARBA00004571"/>
    </source>
</evidence>
<dbReference type="InterPro" id="IPR036942">
    <property type="entry name" value="Beta-barrel_TonB_sf"/>
</dbReference>
<dbReference type="InterPro" id="IPR023997">
    <property type="entry name" value="TonB-dep_OMP_SusC/RagA_CS"/>
</dbReference>
<dbReference type="SUPFAM" id="SSF49464">
    <property type="entry name" value="Carboxypeptidase regulatory domain-like"/>
    <property type="match status" value="1"/>
</dbReference>
<dbReference type="InterPro" id="IPR000531">
    <property type="entry name" value="Beta-barrel_TonB"/>
</dbReference>
<dbReference type="NCBIfam" id="TIGR04056">
    <property type="entry name" value="OMP_RagA_SusC"/>
    <property type="match status" value="1"/>
</dbReference>
<dbReference type="Proteomes" id="UP000304900">
    <property type="component" value="Unassembled WGS sequence"/>
</dbReference>
<dbReference type="InterPro" id="IPR037066">
    <property type="entry name" value="Plug_dom_sf"/>
</dbReference>
<evidence type="ECO:0000259" key="10">
    <source>
        <dbReference type="Pfam" id="PF00593"/>
    </source>
</evidence>
<evidence type="ECO:0000256" key="6">
    <source>
        <dbReference type="ARBA" id="ARBA00023136"/>
    </source>
</evidence>
<dbReference type="InterPro" id="IPR012910">
    <property type="entry name" value="Plug_dom"/>
</dbReference>
<reference evidence="12 13" key="1">
    <citation type="submission" date="2019-05" db="EMBL/GenBank/DDBJ databases">
        <title>Dyadobacter AR-3-8 sp. nov., isolated from arctic soil.</title>
        <authorList>
            <person name="Chaudhary D.K."/>
        </authorList>
    </citation>
    <scope>NUCLEOTIDE SEQUENCE [LARGE SCALE GENOMIC DNA]</scope>
    <source>
        <strain evidence="12 13">AR-3-8</strain>
    </source>
</reference>
<dbReference type="SUPFAM" id="SSF56935">
    <property type="entry name" value="Porins"/>
    <property type="match status" value="1"/>
</dbReference>
<dbReference type="RefSeq" id="WP_137344273.1">
    <property type="nucleotide sequence ID" value="NZ_SZVO01000026.1"/>
</dbReference>
<dbReference type="InterPro" id="IPR008969">
    <property type="entry name" value="CarboxyPept-like_regulatory"/>
</dbReference>
<evidence type="ECO:0000256" key="4">
    <source>
        <dbReference type="ARBA" id="ARBA00022692"/>
    </source>
</evidence>
<dbReference type="Gene3D" id="2.40.170.20">
    <property type="entry name" value="TonB-dependent receptor, beta-barrel domain"/>
    <property type="match status" value="1"/>
</dbReference>
<proteinExistence type="inferred from homology"/>